<gene>
    <name evidence="1" type="ORF">E3J62_01290</name>
</gene>
<dbReference type="EMBL" id="SOJN01000019">
    <property type="protein sequence ID" value="TET47492.1"/>
    <property type="molecule type" value="Genomic_DNA"/>
</dbReference>
<protein>
    <recommendedName>
        <fullName evidence="3">IrrE N-terminal-like domain-containing protein</fullName>
    </recommendedName>
</protein>
<evidence type="ECO:0000313" key="2">
    <source>
        <dbReference type="Proteomes" id="UP000315525"/>
    </source>
</evidence>
<proteinExistence type="predicted"/>
<dbReference type="Proteomes" id="UP000315525">
    <property type="component" value="Unassembled WGS sequence"/>
</dbReference>
<sequence>MRDHYAAEEIWYADAGVVTRDNDLRHLISRVLQKVPKEVVDKLMDQCLILMPRTEEKGVFLSQKELVGKSIIAFPESLLEEPEAEREQTVLHEVAHFWLGHKSPLVARIDYDKQEEAADDLVKQWIREY</sequence>
<reference evidence="1 2" key="1">
    <citation type="submission" date="2019-03" db="EMBL/GenBank/DDBJ databases">
        <title>Metabolic potential of uncultured bacteria and archaea associated with petroleum seepage in deep-sea sediments.</title>
        <authorList>
            <person name="Dong X."/>
            <person name="Hubert C."/>
        </authorList>
    </citation>
    <scope>NUCLEOTIDE SEQUENCE [LARGE SCALE GENOMIC DNA]</scope>
    <source>
        <strain evidence="1">E44_bin18</strain>
    </source>
</reference>
<dbReference type="AlphaFoldDB" id="A0A523UY81"/>
<evidence type="ECO:0008006" key="3">
    <source>
        <dbReference type="Google" id="ProtNLM"/>
    </source>
</evidence>
<comment type="caution">
    <text evidence="1">The sequence shown here is derived from an EMBL/GenBank/DDBJ whole genome shotgun (WGS) entry which is preliminary data.</text>
</comment>
<organism evidence="1 2">
    <name type="scientific">candidate division TA06 bacterium</name>
    <dbReference type="NCBI Taxonomy" id="2250710"/>
    <lineage>
        <taxon>Bacteria</taxon>
        <taxon>Bacteria division TA06</taxon>
    </lineage>
</organism>
<accession>A0A523UY81</accession>
<name>A0A523UY81_UNCT6</name>
<evidence type="ECO:0000313" key="1">
    <source>
        <dbReference type="EMBL" id="TET47492.1"/>
    </source>
</evidence>